<evidence type="ECO:0000259" key="1">
    <source>
        <dbReference type="Pfam" id="PF04453"/>
    </source>
</evidence>
<dbReference type="Pfam" id="PF04453">
    <property type="entry name" value="LptD"/>
    <property type="match status" value="1"/>
</dbReference>
<comment type="caution">
    <text evidence="2">The sequence shown here is derived from an EMBL/GenBank/DDBJ whole genome shotgun (WGS) entry which is preliminary data.</text>
</comment>
<reference evidence="2" key="1">
    <citation type="journal article" date="2020" name="mSystems">
        <title>Genome- and Community-Level Interaction Insights into Carbon Utilization and Element Cycling Functions of Hydrothermarchaeota in Hydrothermal Sediment.</title>
        <authorList>
            <person name="Zhou Z."/>
            <person name="Liu Y."/>
            <person name="Xu W."/>
            <person name="Pan J."/>
            <person name="Luo Z.H."/>
            <person name="Li M."/>
        </authorList>
    </citation>
    <scope>NUCLEOTIDE SEQUENCE [LARGE SCALE GENOMIC DNA]</scope>
    <source>
        <strain evidence="2">HyVt-485</strain>
    </source>
</reference>
<dbReference type="GO" id="GO:0061024">
    <property type="term" value="P:membrane organization"/>
    <property type="evidence" value="ECO:0007669"/>
    <property type="project" value="InterPro"/>
</dbReference>
<dbReference type="Proteomes" id="UP000885830">
    <property type="component" value="Unassembled WGS sequence"/>
</dbReference>
<dbReference type="InterPro" id="IPR007543">
    <property type="entry name" value="LptD_C"/>
</dbReference>
<evidence type="ECO:0000313" key="2">
    <source>
        <dbReference type="EMBL" id="HHL42064.1"/>
    </source>
</evidence>
<gene>
    <name evidence="2" type="primary">lptD</name>
    <name evidence="2" type="ORF">ENJ42_00470</name>
</gene>
<feature type="non-terminal residue" evidence="2">
    <location>
        <position position="1"/>
    </location>
</feature>
<name>A0A7C5QZH6_9PROT</name>
<dbReference type="AlphaFoldDB" id="A0A7C5QZH6"/>
<dbReference type="GO" id="GO:0019867">
    <property type="term" value="C:outer membrane"/>
    <property type="evidence" value="ECO:0007669"/>
    <property type="project" value="InterPro"/>
</dbReference>
<protein>
    <submittedName>
        <fullName evidence="2">LPS-assembly protein LptD</fullName>
    </submittedName>
</protein>
<organism evidence="2">
    <name type="scientific">Hellea balneolensis</name>
    <dbReference type="NCBI Taxonomy" id="287478"/>
    <lineage>
        <taxon>Bacteria</taxon>
        <taxon>Pseudomonadati</taxon>
        <taxon>Pseudomonadota</taxon>
        <taxon>Alphaproteobacteria</taxon>
        <taxon>Maricaulales</taxon>
        <taxon>Robiginitomaculaceae</taxon>
        <taxon>Hellea</taxon>
    </lineage>
</organism>
<sequence length="197" mass="22452">WQEGFRADVGASLIANWGRANRAMLFLGQSYYDGNDNIFALASGLSEDKSDLVGVFELGIGRFRSTTRVRYDEDDSKFRRLDTSFAYSDKRIQTNLRYYKINSATAALTLDPDAPTEEISGAIKLKLFDNWSTRYELFRDIDQGVNRLQKLSLIYQDDCTFIDLYYEKRENNLGLIGNSEGFGIRVSLLTLGDFSPE</sequence>
<accession>A0A7C5QZH6</accession>
<proteinExistence type="predicted"/>
<feature type="domain" description="LptD C-terminal" evidence="1">
    <location>
        <begin position="19"/>
        <end position="131"/>
    </location>
</feature>
<dbReference type="EMBL" id="DRMJ01000021">
    <property type="protein sequence ID" value="HHL42064.1"/>
    <property type="molecule type" value="Genomic_DNA"/>
</dbReference>